<dbReference type="EMBL" id="CM042025">
    <property type="protein sequence ID" value="KAI3809277.1"/>
    <property type="molecule type" value="Genomic_DNA"/>
</dbReference>
<reference evidence="1 2" key="2">
    <citation type="journal article" date="2022" name="Mol. Ecol. Resour.">
        <title>The genomes of chicory, endive, great burdock and yacon provide insights into Asteraceae paleo-polyploidization history and plant inulin production.</title>
        <authorList>
            <person name="Fan W."/>
            <person name="Wang S."/>
            <person name="Wang H."/>
            <person name="Wang A."/>
            <person name="Jiang F."/>
            <person name="Liu H."/>
            <person name="Zhao H."/>
            <person name="Xu D."/>
            <person name="Zhang Y."/>
        </authorList>
    </citation>
    <scope>NUCLEOTIDE SEQUENCE [LARGE SCALE GENOMIC DNA]</scope>
    <source>
        <strain evidence="2">cv. Yunnan</strain>
        <tissue evidence="1">Leaves</tissue>
    </source>
</reference>
<evidence type="ECO:0000313" key="1">
    <source>
        <dbReference type="EMBL" id="KAI3809277.1"/>
    </source>
</evidence>
<dbReference type="Proteomes" id="UP001056120">
    <property type="component" value="Linkage Group LG08"/>
</dbReference>
<evidence type="ECO:0000313" key="2">
    <source>
        <dbReference type="Proteomes" id="UP001056120"/>
    </source>
</evidence>
<keyword evidence="2" id="KW-1185">Reference proteome</keyword>
<reference evidence="2" key="1">
    <citation type="journal article" date="2022" name="Mol. Ecol. Resour.">
        <title>The genomes of chicory, endive, great burdock and yacon provide insights into Asteraceae palaeo-polyploidization history and plant inulin production.</title>
        <authorList>
            <person name="Fan W."/>
            <person name="Wang S."/>
            <person name="Wang H."/>
            <person name="Wang A."/>
            <person name="Jiang F."/>
            <person name="Liu H."/>
            <person name="Zhao H."/>
            <person name="Xu D."/>
            <person name="Zhang Y."/>
        </authorList>
    </citation>
    <scope>NUCLEOTIDE SEQUENCE [LARGE SCALE GENOMIC DNA]</scope>
    <source>
        <strain evidence="2">cv. Yunnan</strain>
    </source>
</reference>
<comment type="caution">
    <text evidence="1">The sequence shown here is derived from an EMBL/GenBank/DDBJ whole genome shotgun (WGS) entry which is preliminary data.</text>
</comment>
<proteinExistence type="predicted"/>
<sequence>MNNTPNQANFSSSFSSDSLGLTICRKSNASKNPVPSCANRLNLPHHHHRHHRCWLPCSIVSSRLSKVKTYCLLPTISPFMGDSNINSHGMRDDHA</sequence>
<gene>
    <name evidence="1" type="ORF">L1987_25248</name>
</gene>
<protein>
    <submittedName>
        <fullName evidence="1">Uncharacterized protein</fullName>
    </submittedName>
</protein>
<organism evidence="1 2">
    <name type="scientific">Smallanthus sonchifolius</name>
    <dbReference type="NCBI Taxonomy" id="185202"/>
    <lineage>
        <taxon>Eukaryota</taxon>
        <taxon>Viridiplantae</taxon>
        <taxon>Streptophyta</taxon>
        <taxon>Embryophyta</taxon>
        <taxon>Tracheophyta</taxon>
        <taxon>Spermatophyta</taxon>
        <taxon>Magnoliopsida</taxon>
        <taxon>eudicotyledons</taxon>
        <taxon>Gunneridae</taxon>
        <taxon>Pentapetalae</taxon>
        <taxon>asterids</taxon>
        <taxon>campanulids</taxon>
        <taxon>Asterales</taxon>
        <taxon>Asteraceae</taxon>
        <taxon>Asteroideae</taxon>
        <taxon>Heliantheae alliance</taxon>
        <taxon>Millerieae</taxon>
        <taxon>Smallanthus</taxon>
    </lineage>
</organism>
<name>A0ACB9IQD4_9ASTR</name>
<accession>A0ACB9IQD4</accession>